<accession>A0A9P4Y1D5</accession>
<dbReference type="Proteomes" id="UP000803844">
    <property type="component" value="Unassembled WGS sequence"/>
</dbReference>
<comment type="caution">
    <text evidence="1">The sequence shown here is derived from an EMBL/GenBank/DDBJ whole genome shotgun (WGS) entry which is preliminary data.</text>
</comment>
<name>A0A9P4Y1D5_CRYP1</name>
<proteinExistence type="predicted"/>
<dbReference type="RefSeq" id="XP_040775553.1">
    <property type="nucleotide sequence ID" value="XM_040915228.1"/>
</dbReference>
<gene>
    <name evidence="1" type="ORF">M406DRAFT_107219</name>
</gene>
<evidence type="ECO:0000313" key="1">
    <source>
        <dbReference type="EMBL" id="KAF3764592.1"/>
    </source>
</evidence>
<dbReference type="GeneID" id="63832357"/>
<dbReference type="OrthoDB" id="539213at2759"/>
<keyword evidence="2" id="KW-1185">Reference proteome</keyword>
<reference evidence="1" key="1">
    <citation type="journal article" date="2020" name="Phytopathology">
        <title>Genome sequence of the chestnut blight fungus Cryphonectria parasitica EP155: A fundamental resource for an archetypical invasive plant pathogen.</title>
        <authorList>
            <person name="Crouch J.A."/>
            <person name="Dawe A."/>
            <person name="Aerts A."/>
            <person name="Barry K."/>
            <person name="Churchill A.C.L."/>
            <person name="Grimwood J."/>
            <person name="Hillman B."/>
            <person name="Milgroom M.G."/>
            <person name="Pangilinan J."/>
            <person name="Smith M."/>
            <person name="Salamov A."/>
            <person name="Schmutz J."/>
            <person name="Yadav J."/>
            <person name="Grigoriev I.V."/>
            <person name="Nuss D."/>
        </authorList>
    </citation>
    <scope>NUCLEOTIDE SEQUENCE</scope>
    <source>
        <strain evidence="1">EP155</strain>
    </source>
</reference>
<protein>
    <submittedName>
        <fullName evidence="1">Uncharacterized protein</fullName>
    </submittedName>
</protein>
<dbReference type="AlphaFoldDB" id="A0A9P4Y1D5"/>
<dbReference type="EMBL" id="MU032348">
    <property type="protein sequence ID" value="KAF3764592.1"/>
    <property type="molecule type" value="Genomic_DNA"/>
</dbReference>
<sequence length="440" mass="49904">MGADTSSIPTPPASQFLSHLAEHPQTPTRELVQPYLDYETWLRKAFAGNQPSVDSLAGLVPIYAGHETLFKTRGIDRREADEEKYLMRLPDNVVQADGTSAIATSLDEYRRNFEAFTHGVLADLDWSNVVVAGSAALLPLLSRRDDVKVNMSDDPGVEDPLEAYYQAIAGASDIDVFIYGLDNEDTAINRILELEAAVRKKQRLLPNTAISLRSKNAITFISPRWPYRHVQVYSNPRGITAIATRTNTVDLTRRSPSYENRLWKYRNQNFDVFWGPLDRSQIQKDYIKEFAEFDEDAPNLGNLQGLARLIYSEIALSKDRSRPYYRKRFLKKFDDGGEPALTPSSGYASHDIPYGERFTADRVRKYVERHSTEPYLFGTIEEVLVQGDTSGKKKKKKLAGKVTFLKDDPGRQMIGSFHPLTDDDWTKMAYNGSEDNEEEQ</sequence>
<evidence type="ECO:0000313" key="2">
    <source>
        <dbReference type="Proteomes" id="UP000803844"/>
    </source>
</evidence>
<organism evidence="1 2">
    <name type="scientific">Cryphonectria parasitica (strain ATCC 38755 / EP155)</name>
    <dbReference type="NCBI Taxonomy" id="660469"/>
    <lineage>
        <taxon>Eukaryota</taxon>
        <taxon>Fungi</taxon>
        <taxon>Dikarya</taxon>
        <taxon>Ascomycota</taxon>
        <taxon>Pezizomycotina</taxon>
        <taxon>Sordariomycetes</taxon>
        <taxon>Sordariomycetidae</taxon>
        <taxon>Diaporthales</taxon>
        <taxon>Cryphonectriaceae</taxon>
        <taxon>Cryphonectria-Endothia species complex</taxon>
        <taxon>Cryphonectria</taxon>
    </lineage>
</organism>